<dbReference type="OrthoDB" id="5949187at2759"/>
<dbReference type="PANTHER" id="PTHR33539">
    <property type="entry name" value="UPF0764 PROTEIN C16ORF89"/>
    <property type="match status" value="1"/>
</dbReference>
<keyword evidence="2" id="KW-1185">Reference proteome</keyword>
<evidence type="ECO:0000313" key="1">
    <source>
        <dbReference type="EMBL" id="GFQ83395.1"/>
    </source>
</evidence>
<dbReference type="Pfam" id="PF15882">
    <property type="entry name" value="DUF4735"/>
    <property type="match status" value="1"/>
</dbReference>
<sequence length="325" mass="37257">MGSGICMSAATGPSLLDRTLYSLGLTLQYIENQVSELNLDGVFCVRRAQEQLQAFLKHEPQVFRRIRHQILVLEDKAGRLADKGILSIEKKEPEYFSKMGFLMRAAANPFWYPSRVTSSSIIEEPISCEESLFNGTNSDNCFSELDGPRSNNSNPCHISEWCIEDKSKPRQRDYVLTHQVLFWQLAEMWQCIQEVPENIRDRLCSNVLRDVEMTERMSFPTPLADLFLEQIGLCGLWGYVDFNKPEFLRKVLEWQQPSGCYTDASYFRCLDVSTSEKPRRVKRTEQILSDGCLAHKTGVALLALTANVRFEAEKEYFQIPGNTIQ</sequence>
<dbReference type="GO" id="GO:0005829">
    <property type="term" value="C:cytosol"/>
    <property type="evidence" value="ECO:0007669"/>
    <property type="project" value="TreeGrafter"/>
</dbReference>
<protein>
    <submittedName>
        <fullName evidence="1">UPF0764 protein C16orf89 homolog</fullName>
    </submittedName>
</protein>
<comment type="caution">
    <text evidence="1">The sequence shown here is derived from an EMBL/GenBank/DDBJ whole genome shotgun (WGS) entry which is preliminary data.</text>
</comment>
<dbReference type="EMBL" id="BMAO01012710">
    <property type="protein sequence ID" value="GFQ83395.1"/>
    <property type="molecule type" value="Genomic_DNA"/>
</dbReference>
<dbReference type="Proteomes" id="UP000887116">
    <property type="component" value="Unassembled WGS sequence"/>
</dbReference>
<evidence type="ECO:0000313" key="2">
    <source>
        <dbReference type="Proteomes" id="UP000887116"/>
    </source>
</evidence>
<dbReference type="GO" id="GO:0016020">
    <property type="term" value="C:membrane"/>
    <property type="evidence" value="ECO:0007669"/>
    <property type="project" value="TreeGrafter"/>
</dbReference>
<accession>A0A8X6FKT1</accession>
<dbReference type="InterPro" id="IPR031751">
    <property type="entry name" value="DUF4735"/>
</dbReference>
<reference evidence="1" key="1">
    <citation type="submission" date="2020-07" db="EMBL/GenBank/DDBJ databases">
        <title>Multicomponent nature underlies the extraordinary mechanical properties of spider dragline silk.</title>
        <authorList>
            <person name="Kono N."/>
            <person name="Nakamura H."/>
            <person name="Mori M."/>
            <person name="Yoshida Y."/>
            <person name="Ohtoshi R."/>
            <person name="Malay A.D."/>
            <person name="Moran D.A.P."/>
            <person name="Tomita M."/>
            <person name="Numata K."/>
            <person name="Arakawa K."/>
        </authorList>
    </citation>
    <scope>NUCLEOTIDE SEQUENCE</scope>
</reference>
<proteinExistence type="predicted"/>
<dbReference type="AlphaFoldDB" id="A0A8X6FKT1"/>
<gene>
    <name evidence="1" type="ORF">TNCT_269721</name>
</gene>
<organism evidence="1 2">
    <name type="scientific">Trichonephila clavata</name>
    <name type="common">Joro spider</name>
    <name type="synonym">Nephila clavata</name>
    <dbReference type="NCBI Taxonomy" id="2740835"/>
    <lineage>
        <taxon>Eukaryota</taxon>
        <taxon>Metazoa</taxon>
        <taxon>Ecdysozoa</taxon>
        <taxon>Arthropoda</taxon>
        <taxon>Chelicerata</taxon>
        <taxon>Arachnida</taxon>
        <taxon>Araneae</taxon>
        <taxon>Araneomorphae</taxon>
        <taxon>Entelegynae</taxon>
        <taxon>Araneoidea</taxon>
        <taxon>Nephilidae</taxon>
        <taxon>Trichonephila</taxon>
    </lineage>
</organism>
<dbReference type="PANTHER" id="PTHR33539:SF1">
    <property type="entry name" value="UPF0764 PROTEIN C16ORF89"/>
    <property type="match status" value="1"/>
</dbReference>
<name>A0A8X6FKT1_TRICU</name>